<reference evidence="1 2" key="1">
    <citation type="submission" date="2024-09" db="EMBL/GenBank/DDBJ databases">
        <title>Laminarin stimulates single cell rates of sulfate reduction while oxygen inhibits transcriptomic activity in coastal marine sediment.</title>
        <authorList>
            <person name="Lindsay M."/>
            <person name="Orcutt B."/>
            <person name="Emerson D."/>
            <person name="Stepanauskas R."/>
            <person name="D'Angelo T."/>
        </authorList>
    </citation>
    <scope>NUCLEOTIDE SEQUENCE [LARGE SCALE GENOMIC DNA]</scope>
    <source>
        <strain evidence="1">SAG AM-311-K15</strain>
    </source>
</reference>
<accession>A0ABV6YUL8</accession>
<keyword evidence="2" id="KW-1185">Reference proteome</keyword>
<gene>
    <name evidence="1" type="ORF">ACFL27_06635</name>
</gene>
<sequence>MKSPVENKKYVICLRGRLDPKRLDWFGAEKMEHTGAGDTLLKVDIRDQPALFGILEKIRNMGVDLISVRLWD</sequence>
<dbReference type="EMBL" id="JBHPBY010000063">
    <property type="protein sequence ID" value="MFC1849869.1"/>
    <property type="molecule type" value="Genomic_DNA"/>
</dbReference>
<evidence type="ECO:0000313" key="2">
    <source>
        <dbReference type="Proteomes" id="UP001594351"/>
    </source>
</evidence>
<name>A0ABV6YUL8_UNCC1</name>
<comment type="caution">
    <text evidence="1">The sequence shown here is derived from an EMBL/GenBank/DDBJ whole genome shotgun (WGS) entry which is preliminary data.</text>
</comment>
<dbReference type="Proteomes" id="UP001594351">
    <property type="component" value="Unassembled WGS sequence"/>
</dbReference>
<organism evidence="1 2">
    <name type="scientific">candidate division CSSED10-310 bacterium</name>
    <dbReference type="NCBI Taxonomy" id="2855610"/>
    <lineage>
        <taxon>Bacteria</taxon>
        <taxon>Bacteria division CSSED10-310</taxon>
    </lineage>
</organism>
<evidence type="ECO:0000313" key="1">
    <source>
        <dbReference type="EMBL" id="MFC1849869.1"/>
    </source>
</evidence>
<protein>
    <submittedName>
        <fullName evidence="1">Uncharacterized protein</fullName>
    </submittedName>
</protein>
<proteinExistence type="predicted"/>